<gene>
    <name evidence="4" type="ORF">H9Y05_08940</name>
</gene>
<dbReference type="InterPro" id="IPR014755">
    <property type="entry name" value="Cu-Rt/internalin_Ig-like"/>
</dbReference>
<comment type="caution">
    <text evidence="4">The sequence shown here is derived from an EMBL/GenBank/DDBJ whole genome shotgun (WGS) entry which is preliminary data.</text>
</comment>
<dbReference type="InterPro" id="IPR007110">
    <property type="entry name" value="Ig-like_dom"/>
</dbReference>
<dbReference type="Proteomes" id="UP000652681">
    <property type="component" value="Unassembled WGS sequence"/>
</dbReference>
<evidence type="ECO:0000313" key="4">
    <source>
        <dbReference type="EMBL" id="MBC9812594.1"/>
    </source>
</evidence>
<reference evidence="4" key="1">
    <citation type="submission" date="2020-09" db="EMBL/GenBank/DDBJ databases">
        <title>Taishania pollutisoli gen. nov., sp. nov., Isolated from Tetrabromobisphenol A-Contaminated Soil.</title>
        <authorList>
            <person name="Chen Q."/>
        </authorList>
    </citation>
    <scope>NUCLEOTIDE SEQUENCE</scope>
    <source>
        <strain evidence="4">CZZ-1</strain>
    </source>
</reference>
<sequence length="1578" mass="165277">MTNYFILSVFTAFMFAANANDECTNATELFPNPTCTNTNGTFNGMTMSGAAPLCGTASLQDVWYKFTATSATMSVTLTANNGLNHGFELIQGGCNGTVLQCVNANSSGYGEHYFNNNFVPGQQYYVRVFNAAASMSAANFGICVRNYPNPSNDACNNAGTLTPNTTCNYTYGTFSGALLDGGTSVCGPNTSQDIWYKFTASDSTMSITLSAEAGLNNGFELIQGGCNGTVIQCVNANSSGYGEHYFNNNFIPGQEYYIRAFNASGSLSTTTFGICLRKYPSPANDDCATATTLTPNTTCSYVYGTFSGAMMGGGTTPSCATNTSQDVWYKFTATDSTMSITLSAEAGLNHGFELIQGGCNGTVIQCINANTSTGYGEHYFNNNFIPGQEYYIRVFNASGSLNTITFGICLRKYPSPANDDCATATTLTPITTCGYVYGTFSGAMMGGGTTPSCATNTSQDVWYKFTATDSTMSITLSAEAGLNHGFELIQGGCNGTVIQCINANTSTGYGEHYFNNNFIPGQEYYIRVFNASGSLNTITFGICLRKYPSPGNDNCATATTLTPTTTCNYVYGTFSGAMMGGGTTPSCATNTSQDVWYKFTATDSTMSIYLSAEAGLNHGFELIQGGCNGTVLQCINANTSTGYGEYYFNNNFIPGQEYYIRVFNASGSLNTITFGICLQKYPSPANDNCATATTLTPTTTCGYVYGTFSGAMMGAGTTPSCATNTSQDVWYKFTATDPTMSIYLTAESGLNHGFELIQGGCNGTVVQCVNVNSSNSGEYYFNNTFIPGQEYYIRVFNASGNLNTATFGICLQKYPSPANDLCANAAELTPNNTCGLVYGTFSGALMDGGTPPCAASSSQDVWYKFTATATSMSVQLGGTSGLNHGFQVFQGSCNGTEVICRNQNGSGSGESASLTLLTIGQTYFIRVFNASSNLSTITFNICLIGPPPSACTPSVVISTSTTTICQGESITFTAAPTNGGTAPAYQWKVNGGNVGSNSASYTSNTLTNGSIVTCVMTTNAACASSTTATSNQVTMTVTPQATPAFTQLPAICSGESLTLPETSNNGISGTWSPAANNTATTTYTFTPYAGQCAATATMTVTVSQTTPVFTQIPAICPGGSFTLPETSNNGISGTWNPAINNMATTTYTFTPNTGQCASTTTMTVTVSQETPAFTQIPAVCSGTSFTLPAMSNNGISGTWSPAIDNTTTTTYTFIPNTGQCATTATMTVTVTTPVTPVFTQIPAICSGSSFTLPTTSSNGISGTWSPAINNTATTTYTFTPNAGQCATTVTMTVTVNNGTTTPVFTQVPAICSGSSFSLPTTSSNGIIGTWSPAINNTATTTYTFTPNAGQCATTTTMTVTVNENTTPVFTPVSAICSGESLTLPSISNNGISGTWSPAANNTTTTTYTFTPTSGQCVQTVTMTIVVNAVNTTVTTQGNTITAVATGASYQWIDCNDEAPVNGAIHASFTPSESGSYAVIVTQNGCTDTSTCIQIGSVGIGTLSNEVVQLYPNPFEQEFTVNSGSAFIGTLFTITDVYGNVIRTGIISEEQQRFSMREAAAGVYFILVDKHIIKFIKQH</sequence>
<keyword evidence="5" id="KW-1185">Reference proteome</keyword>
<dbReference type="EMBL" id="JACVEL010000005">
    <property type="protein sequence ID" value="MBC9812594.1"/>
    <property type="molecule type" value="Genomic_DNA"/>
</dbReference>
<dbReference type="InterPro" id="IPR013783">
    <property type="entry name" value="Ig-like_fold"/>
</dbReference>
<feature type="domain" description="Ig-like" evidence="3">
    <location>
        <begin position="953"/>
        <end position="1034"/>
    </location>
</feature>
<accession>A0A8J6TTB4</accession>
<evidence type="ECO:0000259" key="3">
    <source>
        <dbReference type="PROSITE" id="PS50835"/>
    </source>
</evidence>
<dbReference type="InterPro" id="IPR026444">
    <property type="entry name" value="Secre_tail"/>
</dbReference>
<dbReference type="Gene3D" id="2.60.40.10">
    <property type="entry name" value="Immunoglobulins"/>
    <property type="match status" value="1"/>
</dbReference>
<proteinExistence type="predicted"/>
<evidence type="ECO:0000256" key="2">
    <source>
        <dbReference type="SAM" id="SignalP"/>
    </source>
</evidence>
<protein>
    <submittedName>
        <fullName evidence="4">T9SS type A sorting domain-containing protein</fullName>
    </submittedName>
</protein>
<dbReference type="Pfam" id="PF23759">
    <property type="entry name" value="GBD_T9SS_assoc"/>
    <property type="match status" value="7"/>
</dbReference>
<name>A0A8J6TTB4_9FLAO</name>
<evidence type="ECO:0000313" key="5">
    <source>
        <dbReference type="Proteomes" id="UP000652681"/>
    </source>
</evidence>
<feature type="chain" id="PRO_5035168921" evidence="2">
    <location>
        <begin position="20"/>
        <end position="1578"/>
    </location>
</feature>
<dbReference type="InterPro" id="IPR056600">
    <property type="entry name" value="GBD_T9SS_assoc"/>
</dbReference>
<dbReference type="RefSeq" id="WP_216714077.1">
    <property type="nucleotide sequence ID" value="NZ_JACVEL010000005.1"/>
</dbReference>
<keyword evidence="1 2" id="KW-0732">Signal</keyword>
<dbReference type="Gene3D" id="2.60.40.1220">
    <property type="match status" value="3"/>
</dbReference>
<evidence type="ECO:0000256" key="1">
    <source>
        <dbReference type="ARBA" id="ARBA00022729"/>
    </source>
</evidence>
<dbReference type="NCBIfam" id="TIGR04183">
    <property type="entry name" value="Por_Secre_tail"/>
    <property type="match status" value="1"/>
</dbReference>
<feature type="signal peptide" evidence="2">
    <location>
        <begin position="1"/>
        <end position="19"/>
    </location>
</feature>
<dbReference type="PROSITE" id="PS50835">
    <property type="entry name" value="IG_LIKE"/>
    <property type="match status" value="1"/>
</dbReference>
<organism evidence="4 5">
    <name type="scientific">Taishania pollutisoli</name>
    <dbReference type="NCBI Taxonomy" id="2766479"/>
    <lineage>
        <taxon>Bacteria</taxon>
        <taxon>Pseudomonadati</taxon>
        <taxon>Bacteroidota</taxon>
        <taxon>Flavobacteriia</taxon>
        <taxon>Flavobacteriales</taxon>
        <taxon>Crocinitomicaceae</taxon>
        <taxon>Taishania</taxon>
    </lineage>
</organism>
<dbReference type="Gene3D" id="2.60.120.380">
    <property type="match status" value="4"/>
</dbReference>